<feature type="domain" description="Aerotolerance regulator N-terminal" evidence="2">
    <location>
        <begin position="1"/>
        <end position="76"/>
    </location>
</feature>
<evidence type="ECO:0000256" key="1">
    <source>
        <dbReference type="SAM" id="Phobius"/>
    </source>
</evidence>
<dbReference type="InterPro" id="IPR029062">
    <property type="entry name" value="Class_I_gatase-like"/>
</dbReference>
<organism evidence="3 4">
    <name type="scientific">Stieleria bergensis</name>
    <dbReference type="NCBI Taxonomy" id="2528025"/>
    <lineage>
        <taxon>Bacteria</taxon>
        <taxon>Pseudomonadati</taxon>
        <taxon>Planctomycetota</taxon>
        <taxon>Planctomycetia</taxon>
        <taxon>Pirellulales</taxon>
        <taxon>Pirellulaceae</taxon>
        <taxon>Stieleria</taxon>
    </lineage>
</organism>
<feature type="transmembrane region" description="Helical" evidence="1">
    <location>
        <begin position="651"/>
        <end position="671"/>
    </location>
</feature>
<keyword evidence="4" id="KW-1185">Reference proteome</keyword>
<name>A0A517SUI5_9BACT</name>
<dbReference type="PANTHER" id="PTHR37464">
    <property type="entry name" value="BLL2463 PROTEIN"/>
    <property type="match status" value="1"/>
</dbReference>
<dbReference type="NCBIfam" id="TIGR02226">
    <property type="entry name" value="two_anch"/>
    <property type="match status" value="1"/>
</dbReference>
<keyword evidence="1" id="KW-0812">Transmembrane</keyword>
<dbReference type="Pfam" id="PF07584">
    <property type="entry name" value="BatA"/>
    <property type="match status" value="1"/>
</dbReference>
<keyword evidence="1" id="KW-1133">Transmembrane helix</keyword>
<dbReference type="EMBL" id="CP036272">
    <property type="protein sequence ID" value="QDT59792.1"/>
    <property type="molecule type" value="Genomic_DNA"/>
</dbReference>
<reference evidence="3 4" key="1">
    <citation type="submission" date="2019-02" db="EMBL/GenBank/DDBJ databases">
        <title>Deep-cultivation of Planctomycetes and their phenomic and genomic characterization uncovers novel biology.</title>
        <authorList>
            <person name="Wiegand S."/>
            <person name="Jogler M."/>
            <person name="Boedeker C."/>
            <person name="Pinto D."/>
            <person name="Vollmers J."/>
            <person name="Rivas-Marin E."/>
            <person name="Kohn T."/>
            <person name="Peeters S.H."/>
            <person name="Heuer A."/>
            <person name="Rast P."/>
            <person name="Oberbeckmann S."/>
            <person name="Bunk B."/>
            <person name="Jeske O."/>
            <person name="Meyerdierks A."/>
            <person name="Storesund J.E."/>
            <person name="Kallscheuer N."/>
            <person name="Luecker S."/>
            <person name="Lage O.M."/>
            <person name="Pohl T."/>
            <person name="Merkel B.J."/>
            <person name="Hornburger P."/>
            <person name="Mueller R.-W."/>
            <person name="Bruemmer F."/>
            <person name="Labrenz M."/>
            <person name="Spormann A.M."/>
            <person name="Op den Camp H."/>
            <person name="Overmann J."/>
            <person name="Amann R."/>
            <person name="Jetten M.S.M."/>
            <person name="Mascher T."/>
            <person name="Medema M.H."/>
            <person name="Devos D.P."/>
            <person name="Kaster A.-K."/>
            <person name="Ovreas L."/>
            <person name="Rohde M."/>
            <person name="Galperin M.Y."/>
            <person name="Jogler C."/>
        </authorList>
    </citation>
    <scope>NUCLEOTIDE SEQUENCE [LARGE SCALE GENOMIC DNA]</scope>
    <source>
        <strain evidence="3 4">SV_7m_r</strain>
    </source>
</reference>
<dbReference type="RefSeq" id="WP_145271887.1">
    <property type="nucleotide sequence ID" value="NZ_CP036272.1"/>
</dbReference>
<accession>A0A517SUI5</accession>
<feature type="transmembrane region" description="Helical" evidence="1">
    <location>
        <begin position="56"/>
        <end position="78"/>
    </location>
</feature>
<feature type="transmembrane region" description="Helical" evidence="1">
    <location>
        <begin position="6"/>
        <end position="24"/>
    </location>
</feature>
<proteinExistence type="predicted"/>
<dbReference type="PANTHER" id="PTHR37464:SF1">
    <property type="entry name" value="BLL2463 PROTEIN"/>
    <property type="match status" value="1"/>
</dbReference>
<evidence type="ECO:0000259" key="2">
    <source>
        <dbReference type="Pfam" id="PF07584"/>
    </source>
</evidence>
<dbReference type="Proteomes" id="UP000315003">
    <property type="component" value="Chromosome"/>
</dbReference>
<dbReference type="Gene3D" id="3.40.50.880">
    <property type="match status" value="1"/>
</dbReference>
<dbReference type="InterPro" id="IPR024163">
    <property type="entry name" value="Aerotolerance_reg_N"/>
</dbReference>
<protein>
    <recommendedName>
        <fullName evidence="2">Aerotolerance regulator N-terminal domain-containing protein</fullName>
    </recommendedName>
</protein>
<evidence type="ECO:0000313" key="4">
    <source>
        <dbReference type="Proteomes" id="UP000315003"/>
    </source>
</evidence>
<sequence>MNFLQPWMILALPLAVLPIIIHLINQRRYQSTPWAAMQFLLAASRMNRGYAKIRQWLILALRALAIVALVFAIGRPLLNSSMGGAMLGTLFGTRSTNAIILLDRSPSMQKSVGDGVTWLDRSLQQVSATLQTTGVSKIALIESNHAGAIEVDDAKLLLTQAEIGPSDKTADLPGMVEEAVRYIEDNQLAQVDLWVCSDGNRSDWNPTDGRWKTMQQTLAEMGHRVRVRYLHPPKEATGNNRFITVDEVKVDRGKDESGISLSFTVTEQQFGEKEVPTEAMTVPVAINLLGTRSSMEVTLQGGVAQIVDYHLPIAGKVTQGYGSISIPADGNDSDNIDYFAFGQPPAKATVIISTDEDAARVMELAAGVSANPFVENTVEQITPQQIGAIRWDETSLVLWHAPLPSGDLESDSDAAALDAFVQRGGTVIFFPTATIAEQDVADSLFGCVWTQWSVPPEPDVASWRGDSDLLAATLSGSSLPIGQLKIYRNVPVNGDATTLARLSDDAPLLSRVATPSGGVYFCGTTTRAEDSTLAANGIVLYVMLQRALADGAESLGSTNAAVAGQVDRQRAETWVTKLSADERLSTEKSFDAGVYQYGDEESPRLIAVSRSAAETKTEALDDDELRALFAGVPFESYQSESANTSSLVEEVWHIFWIGMLLAMFGEALLCLPRVEAKTQRMAFTGSSATSTEKAA</sequence>
<keyword evidence="1" id="KW-0472">Membrane</keyword>
<gene>
    <name evidence="3" type="ORF">SV7mr_23020</name>
</gene>
<dbReference type="InterPro" id="IPR011933">
    <property type="entry name" value="Double_TM_dom"/>
</dbReference>
<evidence type="ECO:0000313" key="3">
    <source>
        <dbReference type="EMBL" id="QDT59792.1"/>
    </source>
</evidence>
<dbReference type="OrthoDB" id="224458at2"/>
<dbReference type="AlphaFoldDB" id="A0A517SUI5"/>